<dbReference type="RefSeq" id="WP_126378249.1">
    <property type="nucleotide sequence ID" value="NZ_AP017378.1"/>
</dbReference>
<sequence length="332" mass="37155">MDPITHIASGALAGRLLHSRFGTRLAYALCILAAWLPDIDNFVGLSPEDYLLHHRGITHSLVGISAQALILTALFWLLHKAFKPMKTFIVSLSLLALHLWLDVVTTYGTQLMAPFSKVRYDWGAVFIIDPFLTLTALGLFVWSLRSREHGRRIATLGLAFMLLYPVATHSVRGLVEDSMPQVLAENGIQAESITVSTDLLSPIFWKIIVEDGDRLRIGSVSAIPALHSSIEFAEFTKADPTLLSRLGQEASFFATWDWFAKWPTMKITLRPDGGRDVEFLDARFYSHGPIARRYMDISQVPFTLTAVLGTDETLTRFRYNHHGQVIAYAVTN</sequence>
<feature type="transmembrane region" description="Helical" evidence="1">
    <location>
        <begin position="122"/>
        <end position="141"/>
    </location>
</feature>
<feature type="transmembrane region" description="Helical" evidence="1">
    <location>
        <begin position="89"/>
        <end position="110"/>
    </location>
</feature>
<dbReference type="PANTHER" id="PTHR40031">
    <property type="entry name" value="HYPOTHETICAL MEMBRANE SPANNING PROTEIN"/>
    <property type="match status" value="1"/>
</dbReference>
<proteinExistence type="predicted"/>
<keyword evidence="1" id="KW-1133">Transmembrane helix</keyword>
<evidence type="ECO:0000256" key="1">
    <source>
        <dbReference type="SAM" id="Phobius"/>
    </source>
</evidence>
<evidence type="ECO:0000313" key="2">
    <source>
        <dbReference type="EMBL" id="BBD08280.1"/>
    </source>
</evidence>
<name>A0A2Z6AYK5_9BACT</name>
<dbReference type="Pfam" id="PF04307">
    <property type="entry name" value="YdjM"/>
    <property type="match status" value="1"/>
</dbReference>
<accession>A0A2Z6AYK5</accession>
<dbReference type="InterPro" id="IPR053170">
    <property type="entry name" value="Transcription_regulator"/>
</dbReference>
<dbReference type="InterPro" id="IPR007404">
    <property type="entry name" value="YdjM-like"/>
</dbReference>
<dbReference type="Proteomes" id="UP000269883">
    <property type="component" value="Chromosome"/>
</dbReference>
<dbReference type="EMBL" id="AP017378">
    <property type="protein sequence ID" value="BBD08280.1"/>
    <property type="molecule type" value="Genomic_DNA"/>
</dbReference>
<keyword evidence="1" id="KW-0472">Membrane</keyword>
<dbReference type="KEGG" id="dfl:DFE_1554"/>
<protein>
    <submittedName>
        <fullName evidence="2">Putative membrane-bound metal-dependent hydrolase</fullName>
    </submittedName>
</protein>
<reference evidence="2 3" key="1">
    <citation type="journal article" date="2018" name="Sci. Adv.">
        <title>Multi-heme cytochromes provide a pathway for survival in energy-limited environments.</title>
        <authorList>
            <person name="Deng X."/>
            <person name="Dohmae N."/>
            <person name="Nealson K.H."/>
            <person name="Hashimoto K."/>
            <person name="Okamoto A."/>
        </authorList>
    </citation>
    <scope>NUCLEOTIDE SEQUENCE [LARGE SCALE GENOMIC DNA]</scope>
    <source>
        <strain evidence="2 3">IS5</strain>
    </source>
</reference>
<dbReference type="AlphaFoldDB" id="A0A2Z6AYK5"/>
<gene>
    <name evidence="2" type="ORF">DFE_1554</name>
</gene>
<dbReference type="PANTHER" id="PTHR40031:SF1">
    <property type="entry name" value="MEMBRANE-BOUND METAL-DEPENDENT HYDROLASE"/>
    <property type="match status" value="1"/>
</dbReference>
<evidence type="ECO:0000313" key="3">
    <source>
        <dbReference type="Proteomes" id="UP000269883"/>
    </source>
</evidence>
<dbReference type="OrthoDB" id="9781927at2"/>
<organism evidence="2 3">
    <name type="scientific">Desulfovibrio ferrophilus</name>
    <dbReference type="NCBI Taxonomy" id="241368"/>
    <lineage>
        <taxon>Bacteria</taxon>
        <taxon>Pseudomonadati</taxon>
        <taxon>Thermodesulfobacteriota</taxon>
        <taxon>Desulfovibrionia</taxon>
        <taxon>Desulfovibrionales</taxon>
        <taxon>Desulfovibrionaceae</taxon>
        <taxon>Desulfovibrio</taxon>
    </lineage>
</organism>
<keyword evidence="2" id="KW-0378">Hydrolase</keyword>
<feature type="transmembrane region" description="Helical" evidence="1">
    <location>
        <begin position="21"/>
        <end position="37"/>
    </location>
</feature>
<dbReference type="GO" id="GO:0016787">
    <property type="term" value="F:hydrolase activity"/>
    <property type="evidence" value="ECO:0007669"/>
    <property type="project" value="UniProtKB-KW"/>
</dbReference>
<feature type="transmembrane region" description="Helical" evidence="1">
    <location>
        <begin position="57"/>
        <end position="77"/>
    </location>
</feature>
<keyword evidence="3" id="KW-1185">Reference proteome</keyword>
<keyword evidence="1" id="KW-0812">Transmembrane</keyword>